<evidence type="ECO:0000256" key="3">
    <source>
        <dbReference type="ARBA" id="ARBA00022722"/>
    </source>
</evidence>
<keyword evidence="4" id="KW-0479">Metal-binding</keyword>
<reference evidence="11" key="2">
    <citation type="submission" date="2021-04" db="EMBL/GenBank/DDBJ databases">
        <authorList>
            <person name="Gilroy R."/>
        </authorList>
    </citation>
    <scope>NUCLEOTIDE SEQUENCE</scope>
    <source>
        <strain evidence="11">CHK118-2852</strain>
    </source>
</reference>
<evidence type="ECO:0000256" key="7">
    <source>
        <dbReference type="ARBA" id="ARBA00022842"/>
    </source>
</evidence>
<dbReference type="EMBL" id="DXAV01000022">
    <property type="protein sequence ID" value="HIZ91003.1"/>
    <property type="molecule type" value="Genomic_DNA"/>
</dbReference>
<organism evidence="11 12">
    <name type="scientific">Candidatus Bacteroides merdavium</name>
    <dbReference type="NCBI Taxonomy" id="2838472"/>
    <lineage>
        <taxon>Bacteria</taxon>
        <taxon>Pseudomonadati</taxon>
        <taxon>Bacteroidota</taxon>
        <taxon>Bacteroidia</taxon>
        <taxon>Bacteroidales</taxon>
        <taxon>Bacteroidaceae</taxon>
        <taxon>Bacteroides</taxon>
    </lineage>
</organism>
<evidence type="ECO:0000256" key="2">
    <source>
        <dbReference type="ARBA" id="ARBA00001946"/>
    </source>
</evidence>
<dbReference type="GO" id="GO:0006281">
    <property type="term" value="P:DNA repair"/>
    <property type="evidence" value="ECO:0007669"/>
    <property type="project" value="UniProtKB-KW"/>
</dbReference>
<dbReference type="InterPro" id="IPR036691">
    <property type="entry name" value="Endo/exonu/phosph_ase_sf"/>
</dbReference>
<evidence type="ECO:0000256" key="1">
    <source>
        <dbReference type="ARBA" id="ARBA00001936"/>
    </source>
</evidence>
<name>A0A9D2GVW5_9BACE</name>
<evidence type="ECO:0000259" key="10">
    <source>
        <dbReference type="Pfam" id="PF03372"/>
    </source>
</evidence>
<dbReference type="InterPro" id="IPR005135">
    <property type="entry name" value="Endo/exonuclease/phosphatase"/>
</dbReference>
<keyword evidence="9" id="KW-0472">Membrane</keyword>
<gene>
    <name evidence="11" type="ORF">H9807_02600</name>
</gene>
<evidence type="ECO:0000256" key="8">
    <source>
        <dbReference type="ARBA" id="ARBA00023204"/>
    </source>
</evidence>
<dbReference type="AlphaFoldDB" id="A0A9D2GVW5"/>
<dbReference type="GO" id="GO:0016787">
    <property type="term" value="F:hydrolase activity"/>
    <property type="evidence" value="ECO:0007669"/>
    <property type="project" value="UniProtKB-KW"/>
</dbReference>
<proteinExistence type="predicted"/>
<feature type="transmembrane region" description="Helical" evidence="9">
    <location>
        <begin position="7"/>
        <end position="31"/>
    </location>
</feature>
<evidence type="ECO:0000256" key="4">
    <source>
        <dbReference type="ARBA" id="ARBA00022723"/>
    </source>
</evidence>
<evidence type="ECO:0000313" key="12">
    <source>
        <dbReference type="Proteomes" id="UP000824108"/>
    </source>
</evidence>
<comment type="cofactor">
    <cofactor evidence="2">
        <name>Mg(2+)</name>
        <dbReference type="ChEBI" id="CHEBI:18420"/>
    </cofactor>
</comment>
<dbReference type="GO" id="GO:0004519">
    <property type="term" value="F:endonuclease activity"/>
    <property type="evidence" value="ECO:0007669"/>
    <property type="project" value="UniProtKB-KW"/>
</dbReference>
<evidence type="ECO:0000313" key="11">
    <source>
        <dbReference type="EMBL" id="HIZ91003.1"/>
    </source>
</evidence>
<keyword evidence="9" id="KW-0812">Transmembrane</keyword>
<dbReference type="Gene3D" id="3.60.10.10">
    <property type="entry name" value="Endonuclease/exonuclease/phosphatase"/>
    <property type="match status" value="1"/>
</dbReference>
<dbReference type="PANTHER" id="PTHR15822">
    <property type="entry name" value="TRAF AND TNF RECEPTOR-ASSOCIATED PROTEIN"/>
    <property type="match status" value="1"/>
</dbReference>
<evidence type="ECO:0000256" key="5">
    <source>
        <dbReference type="ARBA" id="ARBA00022763"/>
    </source>
</evidence>
<comment type="cofactor">
    <cofactor evidence="1">
        <name>Mn(2+)</name>
        <dbReference type="ChEBI" id="CHEBI:29035"/>
    </cofactor>
</comment>
<dbReference type="SUPFAM" id="SSF56219">
    <property type="entry name" value="DNase I-like"/>
    <property type="match status" value="1"/>
</dbReference>
<reference evidence="11" key="1">
    <citation type="journal article" date="2021" name="PeerJ">
        <title>Extensive microbial diversity within the chicken gut microbiome revealed by metagenomics and culture.</title>
        <authorList>
            <person name="Gilroy R."/>
            <person name="Ravi A."/>
            <person name="Getino M."/>
            <person name="Pursley I."/>
            <person name="Horton D.L."/>
            <person name="Alikhan N.F."/>
            <person name="Baker D."/>
            <person name="Gharbi K."/>
            <person name="Hall N."/>
            <person name="Watson M."/>
            <person name="Adriaenssens E.M."/>
            <person name="Foster-Nyarko E."/>
            <person name="Jarju S."/>
            <person name="Secka A."/>
            <person name="Antonio M."/>
            <person name="Oren A."/>
            <person name="Chaudhuri R.R."/>
            <person name="La Ragione R."/>
            <person name="Hildebrand F."/>
            <person name="Pallen M.J."/>
        </authorList>
    </citation>
    <scope>NUCLEOTIDE SEQUENCE</scope>
    <source>
        <strain evidence="11">CHK118-2852</strain>
    </source>
</reference>
<keyword evidence="6" id="KW-0378">Hydrolase</keyword>
<dbReference type="Pfam" id="PF03372">
    <property type="entry name" value="Exo_endo_phos"/>
    <property type="match status" value="1"/>
</dbReference>
<accession>A0A9D2GVW5</accession>
<dbReference type="PANTHER" id="PTHR15822:SF4">
    <property type="entry name" value="TYROSYL-DNA PHOSPHODIESTERASE 2"/>
    <property type="match status" value="1"/>
</dbReference>
<protein>
    <submittedName>
        <fullName evidence="11">Endonuclease/exonuclease/phosphatase family protein</fullName>
    </submittedName>
</protein>
<keyword evidence="9" id="KW-1133">Transmembrane helix</keyword>
<evidence type="ECO:0000256" key="6">
    <source>
        <dbReference type="ARBA" id="ARBA00022801"/>
    </source>
</evidence>
<feature type="transmembrane region" description="Helical" evidence="9">
    <location>
        <begin position="43"/>
        <end position="64"/>
    </location>
</feature>
<evidence type="ECO:0000256" key="9">
    <source>
        <dbReference type="SAM" id="Phobius"/>
    </source>
</evidence>
<keyword evidence="11" id="KW-0255">Endonuclease</keyword>
<keyword evidence="3" id="KW-0540">Nuclease</keyword>
<dbReference type="Proteomes" id="UP000824108">
    <property type="component" value="Unassembled WGS sequence"/>
</dbReference>
<dbReference type="InterPro" id="IPR051547">
    <property type="entry name" value="TDP2-like"/>
</dbReference>
<dbReference type="GO" id="GO:0046872">
    <property type="term" value="F:metal ion binding"/>
    <property type="evidence" value="ECO:0007669"/>
    <property type="project" value="UniProtKB-KW"/>
</dbReference>
<sequence>MKIIRNVMAVAIGAVNAACTAAFLLSAYSPYIQPTIHPLRSCLGLAFPIFLLLNVCFLLFWLVIQRYRLALLPLAGMLLAYPQIRTYLPVNFHTDHLPEGSLKILSYNVMGFDGCVKKDGKNPILTYLQNSKADILCLQEYATSDSHRHLTQKDIERALKAYPYHHISKLGDAQATTNRMAIFSKYPVLSVRQLKYQSDYNGSFVYELKIGKDTVTIINNHLESNKLTKQDKVVYEDILSAPEREKVESGLRLLLGKLAEASAIRAPQADAIAQAVKQSKHPSVIVCGDFNDTPISYTHRVAGHDLNDAFTQSGQGLGISYNQNKFYFRIDHILTSKNLQTYNCTVDKSIKDSDHYPIWCYFTFKEK</sequence>
<keyword evidence="5" id="KW-0227">DNA damage</keyword>
<feature type="domain" description="Endonuclease/exonuclease/phosphatase" evidence="10">
    <location>
        <begin position="105"/>
        <end position="355"/>
    </location>
</feature>
<comment type="caution">
    <text evidence="11">The sequence shown here is derived from an EMBL/GenBank/DDBJ whole genome shotgun (WGS) entry which is preliminary data.</text>
</comment>
<keyword evidence="8" id="KW-0234">DNA repair</keyword>
<dbReference type="CDD" id="cd09084">
    <property type="entry name" value="EEP-2"/>
    <property type="match status" value="1"/>
</dbReference>
<keyword evidence="7" id="KW-0460">Magnesium</keyword>